<evidence type="ECO:0000256" key="5">
    <source>
        <dbReference type="RuleBase" id="RU004404"/>
    </source>
</evidence>
<keyword evidence="7" id="KW-1133">Transmembrane helix</keyword>
<evidence type="ECO:0000256" key="1">
    <source>
        <dbReference type="ARBA" id="ARBA00009179"/>
    </source>
</evidence>
<dbReference type="Gene3D" id="3.30.750.44">
    <property type="match status" value="1"/>
</dbReference>
<gene>
    <name evidence="9" type="ORF">UY98_C0012G0011</name>
</gene>
<dbReference type="Gene3D" id="3.90.226.10">
    <property type="entry name" value="2-enoyl-CoA Hydratase, Chain A, domain 1"/>
    <property type="match status" value="1"/>
</dbReference>
<dbReference type="PANTHER" id="PTHR32060:SF30">
    <property type="entry name" value="CARBOXY-TERMINAL PROCESSING PROTEASE CTPA"/>
    <property type="match status" value="1"/>
</dbReference>
<dbReference type="CDD" id="cd06782">
    <property type="entry name" value="cpPDZ_CPP-like"/>
    <property type="match status" value="1"/>
</dbReference>
<evidence type="ECO:0000256" key="6">
    <source>
        <dbReference type="SAM" id="MobiDB-lite"/>
    </source>
</evidence>
<name>A0A0G2BND7_9BACT</name>
<feature type="domain" description="PDZ" evidence="8">
    <location>
        <begin position="131"/>
        <end position="198"/>
    </location>
</feature>
<comment type="similarity">
    <text evidence="1 5">Belongs to the peptidase S41A family.</text>
</comment>
<dbReference type="PANTHER" id="PTHR32060">
    <property type="entry name" value="TAIL-SPECIFIC PROTEASE"/>
    <property type="match status" value="1"/>
</dbReference>
<dbReference type="GO" id="GO:0008236">
    <property type="term" value="F:serine-type peptidase activity"/>
    <property type="evidence" value="ECO:0007669"/>
    <property type="project" value="UniProtKB-KW"/>
</dbReference>
<feature type="compositionally biased region" description="Basic and acidic residues" evidence="6">
    <location>
        <begin position="412"/>
        <end position="423"/>
    </location>
</feature>
<sequence length="429" mass="46481">MPEEDKEGRPVHPRPTGALPFRDEWRIPARLAIAGGCIALAVGFVLGVALVSGKGAAAQLSGPPEGVDFDPVWKAWRIIDEKFVPAAVATSTRVASSTEERNEARVWGMIQGLAESLGDPYTFFLPPKENEIFAEDISGAFEGVGMEIAVRDQVLTVVSPLKGTPAERAGIRSGDRILEIDGVETRGMDISTAVSRIRGPRGTQVRLLVMREGFPEPREFEVTREVINVPIVATEARSGVFVIELQSFTANSPELFRRALREFVESGSRNLVLDLRGNPGGYLEAAVDMASWFLPSGRVVVTEDYAGNAESVVHRSRGYDVFNENLRMVILVDRGSASASEILAGALQHYGIATMVGDRTFGKGSVQELVEITDDTSLKLTVARWVGPGGEPIPLEGLVPDVQVNMTEEDREAGRDPQMEKAVEVVSSQ</sequence>
<comment type="caution">
    <text evidence="9">The sequence shown here is derived from an EMBL/GenBank/DDBJ whole genome shotgun (WGS) entry which is preliminary data.</text>
</comment>
<feature type="region of interest" description="Disordered" evidence="6">
    <location>
        <begin position="409"/>
        <end position="429"/>
    </location>
</feature>
<dbReference type="Pfam" id="PF17820">
    <property type="entry name" value="PDZ_6"/>
    <property type="match status" value="1"/>
</dbReference>
<reference evidence="9 10" key="1">
    <citation type="journal article" date="2015" name="Nature">
        <title>rRNA introns, odd ribosomes, and small enigmatic genomes across a large radiation of phyla.</title>
        <authorList>
            <person name="Brown C.T."/>
            <person name="Hug L.A."/>
            <person name="Thomas B.C."/>
            <person name="Sharon I."/>
            <person name="Castelle C.J."/>
            <person name="Singh A."/>
            <person name="Wilkins M.J."/>
            <person name="Williams K.H."/>
            <person name="Banfield J.F."/>
        </authorList>
    </citation>
    <scope>NUCLEOTIDE SEQUENCE [LARGE SCALE GENOMIC DNA]</scope>
</reference>
<keyword evidence="3 5" id="KW-0378">Hydrolase</keyword>
<keyword evidence="2 5" id="KW-0645">Protease</keyword>
<dbReference type="EMBL" id="LCSD01000012">
    <property type="protein sequence ID" value="KKW47449.1"/>
    <property type="molecule type" value="Genomic_DNA"/>
</dbReference>
<keyword evidence="4 5" id="KW-0720">Serine protease</keyword>
<feature type="transmembrane region" description="Helical" evidence="7">
    <location>
        <begin position="31"/>
        <end position="51"/>
    </location>
</feature>
<dbReference type="InterPro" id="IPR036034">
    <property type="entry name" value="PDZ_sf"/>
</dbReference>
<dbReference type="SUPFAM" id="SSF50156">
    <property type="entry name" value="PDZ domain-like"/>
    <property type="match status" value="1"/>
</dbReference>
<evidence type="ECO:0000256" key="2">
    <source>
        <dbReference type="ARBA" id="ARBA00022670"/>
    </source>
</evidence>
<dbReference type="InterPro" id="IPR029045">
    <property type="entry name" value="ClpP/crotonase-like_dom_sf"/>
</dbReference>
<dbReference type="GO" id="GO:0006508">
    <property type="term" value="P:proteolysis"/>
    <property type="evidence" value="ECO:0007669"/>
    <property type="project" value="UniProtKB-KW"/>
</dbReference>
<proteinExistence type="inferred from homology"/>
<dbReference type="SUPFAM" id="SSF52096">
    <property type="entry name" value="ClpP/crotonase"/>
    <property type="match status" value="1"/>
</dbReference>
<dbReference type="FunFam" id="2.30.42.10:FF:000063">
    <property type="entry name" value="Peptidase, S41 family"/>
    <property type="match status" value="1"/>
</dbReference>
<keyword evidence="7" id="KW-0472">Membrane</keyword>
<evidence type="ECO:0000259" key="8">
    <source>
        <dbReference type="PROSITE" id="PS50106"/>
    </source>
</evidence>
<dbReference type="GO" id="GO:0004175">
    <property type="term" value="F:endopeptidase activity"/>
    <property type="evidence" value="ECO:0007669"/>
    <property type="project" value="TreeGrafter"/>
</dbReference>
<dbReference type="SMART" id="SM00228">
    <property type="entry name" value="PDZ"/>
    <property type="match status" value="1"/>
</dbReference>
<dbReference type="Proteomes" id="UP000034789">
    <property type="component" value="Unassembled WGS sequence"/>
</dbReference>
<evidence type="ECO:0000256" key="4">
    <source>
        <dbReference type="ARBA" id="ARBA00022825"/>
    </source>
</evidence>
<organism evidence="9 10">
    <name type="scientific">Candidatus Kaiserbacteria bacterium GW2011_GWA2_58_9</name>
    <dbReference type="NCBI Taxonomy" id="1618672"/>
    <lineage>
        <taxon>Bacteria</taxon>
        <taxon>Candidatus Kaiseribacteriota</taxon>
    </lineage>
</organism>
<dbReference type="CDD" id="cd07560">
    <property type="entry name" value="Peptidase_S41_CPP"/>
    <property type="match status" value="1"/>
</dbReference>
<dbReference type="PROSITE" id="PS50106">
    <property type="entry name" value="PDZ"/>
    <property type="match status" value="1"/>
</dbReference>
<dbReference type="InterPro" id="IPR041489">
    <property type="entry name" value="PDZ_6"/>
</dbReference>
<dbReference type="Gene3D" id="2.30.42.10">
    <property type="match status" value="1"/>
</dbReference>
<protein>
    <submittedName>
        <fullName evidence="9">Carboxyl-terminal protease</fullName>
    </submittedName>
</protein>
<dbReference type="GO" id="GO:0007165">
    <property type="term" value="P:signal transduction"/>
    <property type="evidence" value="ECO:0007669"/>
    <property type="project" value="TreeGrafter"/>
</dbReference>
<accession>A0A0G2BND7</accession>
<dbReference type="GO" id="GO:0030288">
    <property type="term" value="C:outer membrane-bounded periplasmic space"/>
    <property type="evidence" value="ECO:0007669"/>
    <property type="project" value="TreeGrafter"/>
</dbReference>
<evidence type="ECO:0000256" key="3">
    <source>
        <dbReference type="ARBA" id="ARBA00022801"/>
    </source>
</evidence>
<dbReference type="InterPro" id="IPR004447">
    <property type="entry name" value="Peptidase_S41A"/>
</dbReference>
<evidence type="ECO:0000313" key="10">
    <source>
        <dbReference type="Proteomes" id="UP000034789"/>
    </source>
</evidence>
<evidence type="ECO:0000313" key="9">
    <source>
        <dbReference type="EMBL" id="KKW47449.1"/>
    </source>
</evidence>
<dbReference type="SMART" id="SM00245">
    <property type="entry name" value="TSPc"/>
    <property type="match status" value="1"/>
</dbReference>
<dbReference type="AlphaFoldDB" id="A0A0G2BND7"/>
<dbReference type="InterPro" id="IPR005151">
    <property type="entry name" value="Tail-specific_protease"/>
</dbReference>
<dbReference type="Pfam" id="PF03572">
    <property type="entry name" value="Peptidase_S41"/>
    <property type="match status" value="1"/>
</dbReference>
<dbReference type="InterPro" id="IPR001478">
    <property type="entry name" value="PDZ"/>
</dbReference>
<keyword evidence="7" id="KW-0812">Transmembrane</keyword>
<dbReference type="NCBIfam" id="TIGR00225">
    <property type="entry name" value="prc"/>
    <property type="match status" value="1"/>
</dbReference>
<evidence type="ECO:0000256" key="7">
    <source>
        <dbReference type="SAM" id="Phobius"/>
    </source>
</evidence>